<sequence>MSYRYGQGPPNGNFDRRRERVIRPIGYRRLQELCEKDPKENTMKLMVMVRNSKFLARALTTYFAAMPTDMSDHRQLHFHTIKHALRVFRELLDRSPSSCIQVVAPLAVLRTTINTLRTRSNVVDEDIETRLVEVESRKDAIIDAQRKGAVLKDDDGTLATRLNRQLQLETPPDDFRELSIIPTFKDIHTDKNPFLRPNIVRGRYPDVDTYLDVQFRLLREDFVRPLREGIAEFLDMHRCESGKDRRLQDIRVYYDVHVVHPICTVSGIVYRIQFDAARLRGVRWGSTKRLIFGSLLCLSKDEFKTMFFATVAERDAEELEQGCVQIRFEQDHEKASAISPTDTFIMVETSAYFEAYRHVLKGLQEVQRNTMPFTKHIVDCDCANGVDPPAYLRGRFGDVNYDLRALVETPKHETARKRALPRHRDLARSNLESEYSEKQSEVHESNNPQLARARSVPILRDDMWPSADALHLDESQYRAVKMALTKEFSVIQGPPGTGKTYIGLKIVQALLENKKVWLRRGPLLSKGTRPILVVCYTNHALDQFLEGIAEFHPTGIVRVGGRSRSEKLEKFNLKSIRFSRRMSEDVPRYIREGAKEARDDMDSLEEDMEMYVAHMVTTQRGLLHEHALMPSINHKHRESLMNMPLVANDYGWTREGMNGSVIVQWLGLKGNAFVQPGGDTQHQHEEEEGIGKEEAEIDVMEEADLAEEQRLLDNDHYKSGKAKRKVREYVHVDLALDVEALELEEHHARQNGQWQVQTNAKKRKQKVKHELSKTDMMTDAEVRRVQDVWTLQLQDRWRLYRHWVARYCAKYKESIREYEREYERAAKRLMEFQSQEDGEIMKEATVIGMTTTGAARYRSLLQDIKPAIIVVEEAAEVLEAHIVTTLSQQCQHLILIGDHQQLRPNPTVYQLAKKYNMDISLFERMVKNDMQCQRLQSQHRMRPEFARLLTPHIYESLDNHESVLNYENIKGVSSNMFFVDHSYWEAHDSDTKSRSNMHEAQFMASFCRYLLQQGYSPSQITILTTYTGQLFNFKKVMPRQDFEGVRVSVVDNFQGEESDIILLSLVRSNDEGNVGFLKVENRVCVALSRAKKGFYAIGNLTMLSQTSTLWSKVIKSSKNCGSKAVWADTSRCAAKTTLIPSLWRTLRKTLKRHLKVAACGPVISGKLTCGHVCASICHPIDPEHKEYKCKKPCVNVLCDLGHKCPKICYETCGDCQVLLEKTIPKCQHKQMVPCFTSPSEFICRIPCEKTLPCTHTCKNMCGQECSIPCMIEVTHQLTCGHTMKAACSAKEDDLVCMEMITRQLTCGHNIQAACSAKEDDLVCMEVITHQLTCGHNIQAACSAKEDDLVCMEVVTRQLTCGHNIQAACSAKEDDLVCMEVITHQLTCGHNIQAACSAKEDDLVCMEVVTRQLTCGHNIQAACSAKEDDLVCMEVITRQLTCGHDIQAACSAEENDLLCNDPCTQLLKCDHPCAGTCRRCKQGGLHQQCTHPCKRVLVCSHQCTAPCTRSCPSCTKPCENRCVHSRCRHKCGKQCVPCKKPCQWRCRHHKCDKPCGEPCDRPRCDRPCRKRRRCDKCKKDQPCIGMCGEPCPDKCRVCDRKEVTEIVFRTEAEPGARFVQLEDCGHVLEVTGLDRWMDKTSKTIRLKTCPKCKAPIRHSLRYGNIIKNMLAMIEKVKKKWHDDVQMAKTEATADKLMRMLRDADEERYCAETSEDLLRQMKRNRLYSLDEAAMYENKALILKKLAELKKKRREYFLSGHIVLLDFEEMKKEVEEMEKWLRRRTDRVGEQEWEELGREMTRLNFLLKLRVLQEEIRKKGINLDDETKESLVLVTRRLTDLKPFNATREELVKHVMKKIEALMPRLSLALLNACDEEPVQVVKTSGLTQGHWCACRNGHVYAIGDSGGVAMESTCPECNAGLEEVRHGGRQPQASIKQPSDTGEGQEDKATLKKGKSAA</sequence>
<evidence type="ECO:0000256" key="7">
    <source>
        <dbReference type="SAM" id="Coils"/>
    </source>
</evidence>
<keyword evidence="11" id="KW-1185">Reference proteome</keyword>
<organism evidence="10 11">
    <name type="scientific">Branchiostoma lanceolatum</name>
    <name type="common">Common lancelet</name>
    <name type="synonym">Amphioxus lanceolatum</name>
    <dbReference type="NCBI Taxonomy" id="7740"/>
    <lineage>
        <taxon>Eukaryota</taxon>
        <taxon>Metazoa</taxon>
        <taxon>Chordata</taxon>
        <taxon>Cephalochordata</taxon>
        <taxon>Leptocardii</taxon>
        <taxon>Amphioxiformes</taxon>
        <taxon>Branchiostomatidae</taxon>
        <taxon>Branchiostoma</taxon>
    </lineage>
</organism>
<feature type="domain" description="RZ-type" evidence="9">
    <location>
        <begin position="1870"/>
        <end position="1942"/>
    </location>
</feature>
<keyword evidence="7" id="KW-0175">Coiled coil</keyword>
<protein>
    <submittedName>
        <fullName evidence="10">ZNFX1 protein</fullName>
    </submittedName>
</protein>
<dbReference type="CDD" id="cd17936">
    <property type="entry name" value="EEXXEc_NFX1"/>
    <property type="match status" value="1"/>
</dbReference>
<evidence type="ECO:0000313" key="11">
    <source>
        <dbReference type="Proteomes" id="UP000838412"/>
    </source>
</evidence>
<dbReference type="Pfam" id="PF25396">
    <property type="entry name" value="ZNFX1"/>
    <property type="match status" value="1"/>
</dbReference>
<evidence type="ECO:0000256" key="6">
    <source>
        <dbReference type="ARBA" id="ARBA00022859"/>
    </source>
</evidence>
<dbReference type="InterPro" id="IPR046439">
    <property type="entry name" value="ZF_RZ_dom"/>
</dbReference>
<dbReference type="PANTHER" id="PTHR10887">
    <property type="entry name" value="DNA2/NAM7 HELICASE FAMILY"/>
    <property type="match status" value="1"/>
</dbReference>
<dbReference type="InterPro" id="IPR047187">
    <property type="entry name" value="SF1_C_Upf1"/>
</dbReference>
<dbReference type="Gene3D" id="3.40.50.300">
    <property type="entry name" value="P-loop containing nucleotide triphosphate hydrolases"/>
    <property type="match status" value="3"/>
</dbReference>
<dbReference type="GO" id="GO:0002376">
    <property type="term" value="P:immune system process"/>
    <property type="evidence" value="ECO:0007669"/>
    <property type="project" value="UniProtKB-KW"/>
</dbReference>
<dbReference type="GO" id="GO:0004386">
    <property type="term" value="F:helicase activity"/>
    <property type="evidence" value="ECO:0007669"/>
    <property type="project" value="InterPro"/>
</dbReference>
<gene>
    <name evidence="10" type="primary">ZNFX1</name>
    <name evidence="10" type="ORF">BLAG_LOCUS21772</name>
</gene>
<name>A0A8K0A728_BRALA</name>
<dbReference type="SUPFAM" id="SSF52540">
    <property type="entry name" value="P-loop containing nucleoside triphosphate hydrolases"/>
    <property type="match status" value="1"/>
</dbReference>
<keyword evidence="4" id="KW-0863">Zinc-finger</keyword>
<reference evidence="10" key="1">
    <citation type="submission" date="2022-01" db="EMBL/GenBank/DDBJ databases">
        <authorList>
            <person name="Braso-Vives M."/>
        </authorList>
    </citation>
    <scope>NUCLEOTIDE SEQUENCE</scope>
</reference>
<evidence type="ECO:0000256" key="8">
    <source>
        <dbReference type="SAM" id="MobiDB-lite"/>
    </source>
</evidence>
<dbReference type="EMBL" id="OV696692">
    <property type="protein sequence ID" value="CAH1269010.1"/>
    <property type="molecule type" value="Genomic_DNA"/>
</dbReference>
<dbReference type="Proteomes" id="UP000838412">
    <property type="component" value="Chromosome 7"/>
</dbReference>
<feature type="compositionally biased region" description="Polar residues" evidence="8">
    <location>
        <begin position="1929"/>
        <end position="1940"/>
    </location>
</feature>
<keyword evidence="6" id="KW-0391">Immunity</keyword>
<keyword evidence="2" id="KW-0963">Cytoplasm</keyword>
<keyword evidence="5" id="KW-0862">Zinc</keyword>
<dbReference type="InterPro" id="IPR045055">
    <property type="entry name" value="DNA2/NAM7-like"/>
</dbReference>
<proteinExistence type="predicted"/>
<dbReference type="PANTHER" id="PTHR10887:SF341">
    <property type="entry name" value="NFX1-TYPE ZINC FINGER-CONTAINING PROTEIN 1"/>
    <property type="match status" value="1"/>
</dbReference>
<dbReference type="GO" id="GO:0031380">
    <property type="term" value="C:nuclear RNA-directed RNA polymerase complex"/>
    <property type="evidence" value="ECO:0007669"/>
    <property type="project" value="TreeGrafter"/>
</dbReference>
<dbReference type="Pfam" id="PF13086">
    <property type="entry name" value="AAA_11"/>
    <property type="match status" value="1"/>
</dbReference>
<dbReference type="Pfam" id="PF13087">
    <property type="entry name" value="AAA_12"/>
    <property type="match status" value="1"/>
</dbReference>
<comment type="subcellular location">
    <subcellularLocation>
        <location evidence="1">Cytoplasm</location>
    </subcellularLocation>
</comment>
<dbReference type="OrthoDB" id="2423195at2759"/>
<dbReference type="GO" id="GO:0031048">
    <property type="term" value="P:regulatory ncRNA-mediated heterochromatin formation"/>
    <property type="evidence" value="ECO:0007669"/>
    <property type="project" value="TreeGrafter"/>
</dbReference>
<feature type="region of interest" description="Disordered" evidence="8">
    <location>
        <begin position="752"/>
        <end position="771"/>
    </location>
</feature>
<evidence type="ECO:0000256" key="4">
    <source>
        <dbReference type="ARBA" id="ARBA00022771"/>
    </source>
</evidence>
<dbReference type="InterPro" id="IPR041677">
    <property type="entry name" value="DNA2/NAM7_AAA_11"/>
</dbReference>
<evidence type="ECO:0000313" key="10">
    <source>
        <dbReference type="EMBL" id="CAH1269010.1"/>
    </source>
</evidence>
<dbReference type="GO" id="GO:0005737">
    <property type="term" value="C:cytoplasm"/>
    <property type="evidence" value="ECO:0007669"/>
    <property type="project" value="UniProtKB-SubCell"/>
</dbReference>
<evidence type="ECO:0000256" key="2">
    <source>
        <dbReference type="ARBA" id="ARBA00022490"/>
    </source>
</evidence>
<dbReference type="InterPro" id="IPR057373">
    <property type="entry name" value="ZNFX1"/>
</dbReference>
<dbReference type="CDD" id="cd18808">
    <property type="entry name" value="SF1_C_Upf1"/>
    <property type="match status" value="1"/>
</dbReference>
<dbReference type="GO" id="GO:0008270">
    <property type="term" value="F:zinc ion binding"/>
    <property type="evidence" value="ECO:0007669"/>
    <property type="project" value="UniProtKB-KW"/>
</dbReference>
<feature type="coiled-coil region" evidence="7">
    <location>
        <begin position="808"/>
        <end position="835"/>
    </location>
</feature>
<dbReference type="InterPro" id="IPR027417">
    <property type="entry name" value="P-loop_NTPase"/>
</dbReference>
<accession>A0A8K0A728</accession>
<feature type="region of interest" description="Disordered" evidence="8">
    <location>
        <begin position="1921"/>
        <end position="1956"/>
    </location>
</feature>
<dbReference type="FunFam" id="3.40.50.300:FF:000742">
    <property type="entry name" value="NFX1-type zinc finger-containing protein 1"/>
    <property type="match status" value="1"/>
</dbReference>
<dbReference type="FunFam" id="3.40.50.300:FF:002692">
    <property type="entry name" value="Zinc finger, NFX1-type-containing 1"/>
    <property type="match status" value="1"/>
</dbReference>
<keyword evidence="3" id="KW-0479">Metal-binding</keyword>
<evidence type="ECO:0000256" key="1">
    <source>
        <dbReference type="ARBA" id="ARBA00004496"/>
    </source>
</evidence>
<dbReference type="PROSITE" id="PS51981">
    <property type="entry name" value="ZF_RZ"/>
    <property type="match status" value="1"/>
</dbReference>
<evidence type="ECO:0000256" key="3">
    <source>
        <dbReference type="ARBA" id="ARBA00022723"/>
    </source>
</evidence>
<dbReference type="InterPro" id="IPR041679">
    <property type="entry name" value="DNA2/NAM7-like_C"/>
</dbReference>
<dbReference type="FunFam" id="3.40.50.300:FF:003184">
    <property type="entry name" value="Uncharacterized protein"/>
    <property type="match status" value="1"/>
</dbReference>
<evidence type="ECO:0000256" key="5">
    <source>
        <dbReference type="ARBA" id="ARBA00022833"/>
    </source>
</evidence>
<evidence type="ECO:0000259" key="9">
    <source>
        <dbReference type="PROSITE" id="PS51981"/>
    </source>
</evidence>